<sequence>MPRLVLLPVARDDLIGICDFIAQDNPERALTFLAEIEAKLHEAARHPKAFPARDDLHPGLRSARHGHYLIFFLEAGDEVRIVRVLHGARNLTGLLG</sequence>
<evidence type="ECO:0000313" key="3">
    <source>
        <dbReference type="EMBL" id="MBD8893516.1"/>
    </source>
</evidence>
<keyword evidence="4" id="KW-1185">Reference proteome</keyword>
<comment type="caution">
    <text evidence="3">The sequence shown here is derived from an EMBL/GenBank/DDBJ whole genome shotgun (WGS) entry which is preliminary data.</text>
</comment>
<name>A0ABR9CTA5_9HYPH</name>
<evidence type="ECO:0000256" key="2">
    <source>
        <dbReference type="ARBA" id="ARBA00022649"/>
    </source>
</evidence>
<organism evidence="3 4">
    <name type="scientific">Roseibium litorale</name>
    <dbReference type="NCBI Taxonomy" id="2803841"/>
    <lineage>
        <taxon>Bacteria</taxon>
        <taxon>Pseudomonadati</taxon>
        <taxon>Pseudomonadota</taxon>
        <taxon>Alphaproteobacteria</taxon>
        <taxon>Hyphomicrobiales</taxon>
        <taxon>Stappiaceae</taxon>
        <taxon>Roseibium</taxon>
    </lineage>
</organism>
<dbReference type="InterPro" id="IPR051803">
    <property type="entry name" value="TA_system_RelE-like_toxin"/>
</dbReference>
<dbReference type="InterPro" id="IPR007712">
    <property type="entry name" value="RelE/ParE_toxin"/>
</dbReference>
<keyword evidence="2" id="KW-1277">Toxin-antitoxin system</keyword>
<dbReference type="Gene3D" id="3.30.2310.20">
    <property type="entry name" value="RelE-like"/>
    <property type="match status" value="1"/>
</dbReference>
<evidence type="ECO:0000256" key="1">
    <source>
        <dbReference type="ARBA" id="ARBA00006226"/>
    </source>
</evidence>
<reference evidence="3 4" key="2">
    <citation type="journal article" date="2021" name="Int. J. Syst. Evol. Microbiol.">
        <title>Roseibium litorale sp. nov., isolated from a tidal flat sediment and proposal for the reclassification of Labrenzia polysiphoniae as Roseibium polysiphoniae comb. nov.</title>
        <authorList>
            <person name="Liu Y."/>
            <person name="Pei T."/>
            <person name="Du J."/>
            <person name="Chao M."/>
            <person name="Deng M.R."/>
            <person name="Zhu H."/>
        </authorList>
    </citation>
    <scope>NUCLEOTIDE SEQUENCE [LARGE SCALE GENOMIC DNA]</scope>
    <source>
        <strain evidence="3 4">4C16A</strain>
    </source>
</reference>
<dbReference type="Proteomes" id="UP000632063">
    <property type="component" value="Unassembled WGS sequence"/>
</dbReference>
<dbReference type="Pfam" id="PF05016">
    <property type="entry name" value="ParE_toxin"/>
    <property type="match status" value="1"/>
</dbReference>
<dbReference type="InterPro" id="IPR035093">
    <property type="entry name" value="RelE/ParE_toxin_dom_sf"/>
</dbReference>
<proteinExistence type="inferred from homology"/>
<reference evidence="4" key="1">
    <citation type="submission" date="2020-09" db="EMBL/GenBank/DDBJ databases">
        <title>The genome sequence of strain Labrenzia suaedae 4C16A.</title>
        <authorList>
            <person name="Liu Y."/>
        </authorList>
    </citation>
    <scope>NUCLEOTIDE SEQUENCE [LARGE SCALE GENOMIC DNA]</scope>
    <source>
        <strain evidence="4">4C16A</strain>
    </source>
</reference>
<gene>
    <name evidence="3" type="ORF">IG616_18370</name>
</gene>
<comment type="similarity">
    <text evidence="1">Belongs to the RelE toxin family.</text>
</comment>
<dbReference type="EMBL" id="JACYXI010000013">
    <property type="protein sequence ID" value="MBD8893516.1"/>
    <property type="molecule type" value="Genomic_DNA"/>
</dbReference>
<evidence type="ECO:0000313" key="4">
    <source>
        <dbReference type="Proteomes" id="UP000632063"/>
    </source>
</evidence>
<protein>
    <submittedName>
        <fullName evidence="3">Type II toxin-antitoxin system RelE/ParE family toxin</fullName>
    </submittedName>
</protein>
<dbReference type="PANTHER" id="PTHR33755">
    <property type="entry name" value="TOXIN PARE1-RELATED"/>
    <property type="match status" value="1"/>
</dbReference>
<dbReference type="RefSeq" id="WP_192149637.1">
    <property type="nucleotide sequence ID" value="NZ_JACYXI010000013.1"/>
</dbReference>
<accession>A0ABR9CTA5</accession>